<feature type="region of interest" description="Disordered" evidence="1">
    <location>
        <begin position="78"/>
        <end position="151"/>
    </location>
</feature>
<evidence type="ECO:0000256" key="1">
    <source>
        <dbReference type="SAM" id="MobiDB-lite"/>
    </source>
</evidence>
<feature type="compositionally biased region" description="Pro residues" evidence="1">
    <location>
        <begin position="132"/>
        <end position="151"/>
    </location>
</feature>
<gene>
    <name evidence="3" type="primary">Vigan.03G269500</name>
    <name evidence="3" type="ORF">VIGAN_03269500</name>
</gene>
<feature type="compositionally biased region" description="Pro residues" evidence="1">
    <location>
        <begin position="114"/>
        <end position="124"/>
    </location>
</feature>
<keyword evidence="2" id="KW-0732">Signal</keyword>
<feature type="chain" id="PRO_5006617256" evidence="2">
    <location>
        <begin position="20"/>
        <end position="151"/>
    </location>
</feature>
<feature type="compositionally biased region" description="Low complexity" evidence="1">
    <location>
        <begin position="88"/>
        <end position="100"/>
    </location>
</feature>
<evidence type="ECO:0000256" key="2">
    <source>
        <dbReference type="SAM" id="SignalP"/>
    </source>
</evidence>
<reference evidence="3 4" key="1">
    <citation type="journal article" date="2015" name="Sci. Rep.">
        <title>The power of single molecule real-time sequencing technology in the de novo assembly of a eukaryotic genome.</title>
        <authorList>
            <person name="Sakai H."/>
            <person name="Naito K."/>
            <person name="Ogiso-Tanaka E."/>
            <person name="Takahashi Y."/>
            <person name="Iseki K."/>
            <person name="Muto C."/>
            <person name="Satou K."/>
            <person name="Teruya K."/>
            <person name="Shiroma A."/>
            <person name="Shimoji M."/>
            <person name="Hirano T."/>
            <person name="Itoh T."/>
            <person name="Kaga A."/>
            <person name="Tomooka N."/>
        </authorList>
    </citation>
    <scope>NUCLEOTIDE SEQUENCE [LARGE SCALE GENOMIC DNA]</scope>
    <source>
        <strain evidence="4">cv. Shumari</strain>
    </source>
</reference>
<feature type="signal peptide" evidence="2">
    <location>
        <begin position="1"/>
        <end position="19"/>
    </location>
</feature>
<feature type="non-terminal residue" evidence="3">
    <location>
        <position position="151"/>
    </location>
</feature>
<dbReference type="Proteomes" id="UP000291084">
    <property type="component" value="Chromosome 3"/>
</dbReference>
<evidence type="ECO:0000313" key="4">
    <source>
        <dbReference type="Proteomes" id="UP000291084"/>
    </source>
</evidence>
<name>A0A0S3RPY3_PHAAN</name>
<evidence type="ECO:0000313" key="3">
    <source>
        <dbReference type="EMBL" id="BAT82650.1"/>
    </source>
</evidence>
<sequence length="151" mass="16136">MVTILVVAILPILQHSSCSQNIFFPFVCSSNASLLPQALLATPPTPGINISGTSTSFLKRSPNPSLKNPPLIILTLSHRHRHSPAPTPTTGPTSEPKPTTAASPAEPAHDCIATPPPIQQPKPPSSRLQQIRPPPLMQITNRPPPLLTAYF</sequence>
<protein>
    <submittedName>
        <fullName evidence="3">Uncharacterized protein</fullName>
    </submittedName>
</protein>
<dbReference type="AlphaFoldDB" id="A0A0S3RPY3"/>
<dbReference type="EMBL" id="AP015036">
    <property type="protein sequence ID" value="BAT82650.1"/>
    <property type="molecule type" value="Genomic_DNA"/>
</dbReference>
<accession>A0A0S3RPY3</accession>
<proteinExistence type="predicted"/>
<keyword evidence="4" id="KW-1185">Reference proteome</keyword>
<organism evidence="3 4">
    <name type="scientific">Vigna angularis var. angularis</name>
    <dbReference type="NCBI Taxonomy" id="157739"/>
    <lineage>
        <taxon>Eukaryota</taxon>
        <taxon>Viridiplantae</taxon>
        <taxon>Streptophyta</taxon>
        <taxon>Embryophyta</taxon>
        <taxon>Tracheophyta</taxon>
        <taxon>Spermatophyta</taxon>
        <taxon>Magnoliopsida</taxon>
        <taxon>eudicotyledons</taxon>
        <taxon>Gunneridae</taxon>
        <taxon>Pentapetalae</taxon>
        <taxon>rosids</taxon>
        <taxon>fabids</taxon>
        <taxon>Fabales</taxon>
        <taxon>Fabaceae</taxon>
        <taxon>Papilionoideae</taxon>
        <taxon>50 kb inversion clade</taxon>
        <taxon>NPAAA clade</taxon>
        <taxon>indigoferoid/millettioid clade</taxon>
        <taxon>Phaseoleae</taxon>
        <taxon>Vigna</taxon>
    </lineage>
</organism>